<comment type="caution">
    <text evidence="2">The sequence shown here is derived from an EMBL/GenBank/DDBJ whole genome shotgun (WGS) entry which is preliminary data.</text>
</comment>
<dbReference type="AlphaFoldDB" id="A0A8H7U1P0"/>
<protein>
    <submittedName>
        <fullName evidence="2">Uncharacterized protein</fullName>
    </submittedName>
</protein>
<evidence type="ECO:0000313" key="3">
    <source>
        <dbReference type="Proteomes" id="UP000639403"/>
    </source>
</evidence>
<organism evidence="2 3">
    <name type="scientific">Rhodonia placenta</name>
    <dbReference type="NCBI Taxonomy" id="104341"/>
    <lineage>
        <taxon>Eukaryota</taxon>
        <taxon>Fungi</taxon>
        <taxon>Dikarya</taxon>
        <taxon>Basidiomycota</taxon>
        <taxon>Agaricomycotina</taxon>
        <taxon>Agaricomycetes</taxon>
        <taxon>Polyporales</taxon>
        <taxon>Adustoporiaceae</taxon>
        <taxon>Rhodonia</taxon>
    </lineage>
</organism>
<reference evidence="2" key="2">
    <citation type="journal article" name="Front. Microbiol.">
        <title>Degradative Capacity of Two Strains of Rhodonia placenta: From Phenotype to Genotype.</title>
        <authorList>
            <person name="Kolle M."/>
            <person name="Horta M.A.C."/>
            <person name="Nowrousian M."/>
            <person name="Ohm R.A."/>
            <person name="Benz J.P."/>
            <person name="Pilgard A."/>
        </authorList>
    </citation>
    <scope>NUCLEOTIDE SEQUENCE</scope>
    <source>
        <strain evidence="2">FPRL280</strain>
    </source>
</reference>
<dbReference type="EMBL" id="JADOXO010000117">
    <property type="protein sequence ID" value="KAF9812935.1"/>
    <property type="molecule type" value="Genomic_DNA"/>
</dbReference>
<evidence type="ECO:0000313" key="2">
    <source>
        <dbReference type="EMBL" id="KAF9812935.1"/>
    </source>
</evidence>
<evidence type="ECO:0000256" key="1">
    <source>
        <dbReference type="SAM" id="MobiDB-lite"/>
    </source>
</evidence>
<reference evidence="2" key="1">
    <citation type="submission" date="2020-11" db="EMBL/GenBank/DDBJ databases">
        <authorList>
            <person name="Koelle M."/>
            <person name="Horta M.A.C."/>
            <person name="Nowrousian M."/>
            <person name="Ohm R.A."/>
            <person name="Benz P."/>
            <person name="Pilgard A."/>
        </authorList>
    </citation>
    <scope>NUCLEOTIDE SEQUENCE</scope>
    <source>
        <strain evidence="2">FPRL280</strain>
    </source>
</reference>
<feature type="region of interest" description="Disordered" evidence="1">
    <location>
        <begin position="256"/>
        <end position="290"/>
    </location>
</feature>
<name>A0A8H7U1P0_9APHY</name>
<accession>A0A8H7U1P0</accession>
<feature type="compositionally biased region" description="Basic residues" evidence="1">
    <location>
        <begin position="260"/>
        <end position="271"/>
    </location>
</feature>
<proteinExistence type="predicted"/>
<dbReference type="Proteomes" id="UP000639403">
    <property type="component" value="Unassembled WGS sequence"/>
</dbReference>
<sequence>MIVCFPAGLTIRLRSWRIKMLTLRLWEWPVLPTYPQVLLVYPISGEGTRQPRGDEEDTNHLLIEPPLSHIHTWTFLYSPLISSFRLCFLTTPVPRFTPSGNLASAWRHPIATHLRTASPMGPSSWTTRITRFGTFLQSHSCGLLSTLIYCCEPVPSRRHPLMCLVDMSSFSLYGVRTSQPRTSSVPSTSARLCSMLLGKPSKSTSLHQSKWDLSPRTASSRSFAKSRYRSTHLNKSGPSMQCCGTRHSVVVVLRSSAPSGRRRGLRRRRARSCSAPSRGRYASRVVGRRR</sequence>
<gene>
    <name evidence="2" type="ORF">IEO21_05890</name>
</gene>